<dbReference type="EMBL" id="JASPKY010000137">
    <property type="protein sequence ID" value="KAK9731108.1"/>
    <property type="molecule type" value="Genomic_DNA"/>
</dbReference>
<evidence type="ECO:0000256" key="3">
    <source>
        <dbReference type="ARBA" id="ARBA00022525"/>
    </source>
</evidence>
<evidence type="ECO:0000256" key="2">
    <source>
        <dbReference type="ARBA" id="ARBA00006356"/>
    </source>
</evidence>
<evidence type="ECO:0000256" key="6">
    <source>
        <dbReference type="SAM" id="SignalP"/>
    </source>
</evidence>
<keyword evidence="5" id="KW-0527">Neuropeptide</keyword>
<evidence type="ECO:0000256" key="5">
    <source>
        <dbReference type="ARBA" id="ARBA00023320"/>
    </source>
</evidence>
<keyword evidence="6" id="KW-0732">Signal</keyword>
<dbReference type="AlphaFoldDB" id="A0AAW1L899"/>
<comment type="caution">
    <text evidence="7">The sequence shown here is derived from an EMBL/GenBank/DDBJ whole genome shotgun (WGS) entry which is preliminary data.</text>
</comment>
<keyword evidence="4" id="KW-0027">Amidation</keyword>
<dbReference type="GO" id="GO:0007218">
    <property type="term" value="P:neuropeptide signaling pathway"/>
    <property type="evidence" value="ECO:0007669"/>
    <property type="project" value="UniProtKB-KW"/>
</dbReference>
<feature type="signal peptide" evidence="6">
    <location>
        <begin position="1"/>
        <end position="23"/>
    </location>
</feature>
<evidence type="ECO:0000313" key="7">
    <source>
        <dbReference type="EMBL" id="KAK9731108.1"/>
    </source>
</evidence>
<name>A0AAW1L899_POPJA</name>
<dbReference type="Proteomes" id="UP001458880">
    <property type="component" value="Unassembled WGS sequence"/>
</dbReference>
<proteinExistence type="inferred from homology"/>
<organism evidence="7 8">
    <name type="scientific">Popillia japonica</name>
    <name type="common">Japanese beetle</name>
    <dbReference type="NCBI Taxonomy" id="7064"/>
    <lineage>
        <taxon>Eukaryota</taxon>
        <taxon>Metazoa</taxon>
        <taxon>Ecdysozoa</taxon>
        <taxon>Arthropoda</taxon>
        <taxon>Hexapoda</taxon>
        <taxon>Insecta</taxon>
        <taxon>Pterygota</taxon>
        <taxon>Neoptera</taxon>
        <taxon>Endopterygota</taxon>
        <taxon>Coleoptera</taxon>
        <taxon>Polyphaga</taxon>
        <taxon>Scarabaeiformia</taxon>
        <taxon>Scarabaeidae</taxon>
        <taxon>Rutelinae</taxon>
        <taxon>Popillia</taxon>
    </lineage>
</organism>
<evidence type="ECO:0000256" key="1">
    <source>
        <dbReference type="ARBA" id="ARBA00004613"/>
    </source>
</evidence>
<feature type="chain" id="PRO_5043957213" evidence="6">
    <location>
        <begin position="24"/>
        <end position="187"/>
    </location>
</feature>
<comment type="subcellular location">
    <subcellularLocation>
        <location evidence="1">Secreted</location>
    </subcellularLocation>
</comment>
<comment type="similarity">
    <text evidence="2">Belongs to the FARP (FMRFamide related peptide) family.</text>
</comment>
<evidence type="ECO:0000256" key="4">
    <source>
        <dbReference type="ARBA" id="ARBA00022815"/>
    </source>
</evidence>
<evidence type="ECO:0000313" key="8">
    <source>
        <dbReference type="Proteomes" id="UP001458880"/>
    </source>
</evidence>
<keyword evidence="8" id="KW-1185">Reference proteome</keyword>
<keyword evidence="3" id="KW-0964">Secreted</keyword>
<gene>
    <name evidence="7" type="ORF">QE152_g13915</name>
</gene>
<dbReference type="GO" id="GO:0005576">
    <property type="term" value="C:extracellular region"/>
    <property type="evidence" value="ECO:0007669"/>
    <property type="project" value="UniProtKB-SubCell"/>
</dbReference>
<sequence length="187" mass="21274">MNILEAFLLNLLIVTCSFQYSSSTRETKSSSETSSETAESKKINWAAHHLRHGRGKRADLLPEFQIPDEMFDRETRMTGNNKIRYGKRSNPNFIRFGRGAFSEAKEEDSIPKGYKSHRQRLARGGTNFIRFGRSLPNYPDEIETSEDSRESDAEILDYQFPDVLIGRFLGTVVCGGNEYGCDDNDSN</sequence>
<accession>A0AAW1L899</accession>
<reference evidence="7 8" key="1">
    <citation type="journal article" date="2024" name="BMC Genomics">
        <title>De novo assembly and annotation of Popillia japonica's genome with initial clues to its potential as an invasive pest.</title>
        <authorList>
            <person name="Cucini C."/>
            <person name="Boschi S."/>
            <person name="Funari R."/>
            <person name="Cardaioli E."/>
            <person name="Iannotti N."/>
            <person name="Marturano G."/>
            <person name="Paoli F."/>
            <person name="Bruttini M."/>
            <person name="Carapelli A."/>
            <person name="Frati F."/>
            <person name="Nardi F."/>
        </authorList>
    </citation>
    <scope>NUCLEOTIDE SEQUENCE [LARGE SCALE GENOMIC DNA]</scope>
    <source>
        <strain evidence="7">DMR45628</strain>
    </source>
</reference>
<dbReference type="InterPro" id="IPR002544">
    <property type="entry name" value="FMRFamid-related_peptide-like"/>
</dbReference>
<dbReference type="Pfam" id="PF01581">
    <property type="entry name" value="FARP"/>
    <property type="match status" value="2"/>
</dbReference>
<protein>
    <submittedName>
        <fullName evidence="7">FMRFamide related peptide family</fullName>
    </submittedName>
</protein>